<accession>A0A4V1ZHB5</accession>
<dbReference type="SUPFAM" id="SSF54637">
    <property type="entry name" value="Thioesterase/thiol ester dehydrase-isomerase"/>
    <property type="match status" value="2"/>
</dbReference>
<organism evidence="3 4">
    <name type="scientific">Pengzhenrongella frigida</name>
    <dbReference type="NCBI Taxonomy" id="1259133"/>
    <lineage>
        <taxon>Bacteria</taxon>
        <taxon>Bacillati</taxon>
        <taxon>Actinomycetota</taxon>
        <taxon>Actinomycetes</taxon>
        <taxon>Micrococcales</taxon>
        <taxon>Pengzhenrongella</taxon>
    </lineage>
</organism>
<keyword evidence="4" id="KW-1185">Reference proteome</keyword>
<dbReference type="Proteomes" id="UP000293764">
    <property type="component" value="Unassembled WGS sequence"/>
</dbReference>
<dbReference type="AlphaFoldDB" id="A0A4V1ZHB5"/>
<dbReference type="EMBL" id="SDWW01000016">
    <property type="protein sequence ID" value="RYV51464.1"/>
    <property type="molecule type" value="Genomic_DNA"/>
</dbReference>
<evidence type="ECO:0000259" key="2">
    <source>
        <dbReference type="Pfam" id="PF01575"/>
    </source>
</evidence>
<dbReference type="PANTHER" id="PTHR43841">
    <property type="entry name" value="3-HYDROXYACYL-THIOESTER DEHYDRATASE HTDX-RELATED"/>
    <property type="match status" value="1"/>
</dbReference>
<comment type="similarity">
    <text evidence="1">Belongs to the enoyl-CoA hydratase/isomerase family.</text>
</comment>
<gene>
    <name evidence="3" type="ORF">EUA98_08545</name>
</gene>
<name>A0A4V1ZHB5_9MICO</name>
<dbReference type="GO" id="GO:0006633">
    <property type="term" value="P:fatty acid biosynthetic process"/>
    <property type="evidence" value="ECO:0007669"/>
    <property type="project" value="InterPro"/>
</dbReference>
<dbReference type="InterPro" id="IPR029069">
    <property type="entry name" value="HotDog_dom_sf"/>
</dbReference>
<dbReference type="InterPro" id="IPR003965">
    <property type="entry name" value="Fatty_acid_synthase"/>
</dbReference>
<protein>
    <recommendedName>
        <fullName evidence="2">MaoC-like domain-containing protein</fullName>
    </recommendedName>
</protein>
<dbReference type="GO" id="GO:0005835">
    <property type="term" value="C:fatty acid synthase complex"/>
    <property type="evidence" value="ECO:0007669"/>
    <property type="project" value="InterPro"/>
</dbReference>
<dbReference type="InterPro" id="IPR002539">
    <property type="entry name" value="MaoC-like_dom"/>
</dbReference>
<feature type="domain" description="MaoC-like" evidence="2">
    <location>
        <begin position="250"/>
        <end position="328"/>
    </location>
</feature>
<dbReference type="RefSeq" id="WP_130102250.1">
    <property type="nucleotide sequence ID" value="NZ_SDWW01000016.1"/>
</dbReference>
<dbReference type="GO" id="GO:0004312">
    <property type="term" value="F:fatty acid synthase activity"/>
    <property type="evidence" value="ECO:0007669"/>
    <property type="project" value="InterPro"/>
</dbReference>
<dbReference type="PANTHER" id="PTHR43841:SF1">
    <property type="entry name" value="3-HYDROXYACYL-THIOESTER DEHYDRATASE X"/>
    <property type="match status" value="1"/>
</dbReference>
<dbReference type="PRINTS" id="PR01483">
    <property type="entry name" value="FASYNTHASE"/>
</dbReference>
<evidence type="ECO:0000313" key="3">
    <source>
        <dbReference type="EMBL" id="RYV51464.1"/>
    </source>
</evidence>
<proteinExistence type="inferred from homology"/>
<dbReference type="Pfam" id="PF01575">
    <property type="entry name" value="MaoC_dehydratas"/>
    <property type="match status" value="1"/>
</dbReference>
<dbReference type="Gene3D" id="3.10.129.10">
    <property type="entry name" value="Hotdog Thioesterase"/>
    <property type="match status" value="1"/>
</dbReference>
<reference evidence="3 4" key="1">
    <citation type="submission" date="2019-01" db="EMBL/GenBank/DDBJ databases">
        <title>Novel species of Cellulomonas.</title>
        <authorList>
            <person name="Liu Q."/>
            <person name="Xin Y.-H."/>
        </authorList>
    </citation>
    <scope>NUCLEOTIDE SEQUENCE [LARGE SCALE GENOMIC DNA]</scope>
    <source>
        <strain evidence="3 4">HLT2-17</strain>
    </source>
</reference>
<evidence type="ECO:0000256" key="1">
    <source>
        <dbReference type="ARBA" id="ARBA00005254"/>
    </source>
</evidence>
<dbReference type="OrthoDB" id="9774179at2"/>
<comment type="caution">
    <text evidence="3">The sequence shown here is derived from an EMBL/GenBank/DDBJ whole genome shotgun (WGS) entry which is preliminary data.</text>
</comment>
<sequence>MRAPAVRAPGAGAGAGAGPGAGAGLVAGAAQDRPVTPEQPTLRGRTEVVLAAVPGLGGLYARGVGTSARHAVASRLGRASSTLPDVVYVAHGLRAGADHLTAYQHLLGESASDVLPAGFVHVLAFPVATALMVRPDFPLPLAGMVHLANRVEQLRPVSLGDVLDVRAYARDLRAHRSGTQVELVTEVRVATGPHGSELAWRGTSTYLAKGTHLLPRDAADPGRAPGRAGSDPWVAPTATAQWRLAGDIGRRYATVSGDRNPIHLSALTARALGFPRAIAHGMYTASRALAEVGAARTEAFTWTVEFAGPVLLPGTVTVRIATDGATGGFGYTGWNAGSGRVHFSGAVVPRS</sequence>
<evidence type="ECO:0000313" key="4">
    <source>
        <dbReference type="Proteomes" id="UP000293764"/>
    </source>
</evidence>